<evidence type="ECO:0000256" key="1">
    <source>
        <dbReference type="SAM" id="MobiDB-lite"/>
    </source>
</evidence>
<dbReference type="EMBL" id="WJXW01000009">
    <property type="protein sequence ID" value="KAF9732887.1"/>
    <property type="molecule type" value="Genomic_DNA"/>
</dbReference>
<reference evidence="3" key="1">
    <citation type="journal article" date="2020" name="Mol. Plant Microbe Interact.">
        <title>Genome Sequence of the Biocontrol Agent Coniothyrium minitans strain Conio (IMI 134523).</title>
        <authorList>
            <person name="Patel D."/>
            <person name="Shittu T.A."/>
            <person name="Baroncelli R."/>
            <person name="Muthumeenakshi S."/>
            <person name="Osborne T.H."/>
            <person name="Janganan T.K."/>
            <person name="Sreenivasaprasad S."/>
        </authorList>
    </citation>
    <scope>NUCLEOTIDE SEQUENCE</scope>
    <source>
        <strain evidence="3">Conio</strain>
    </source>
</reference>
<feature type="transmembrane region" description="Helical" evidence="2">
    <location>
        <begin position="7"/>
        <end position="26"/>
    </location>
</feature>
<name>A0A9P6GBZ3_9PLEO</name>
<keyword evidence="2" id="KW-0472">Membrane</keyword>
<dbReference type="Proteomes" id="UP000756921">
    <property type="component" value="Unassembled WGS sequence"/>
</dbReference>
<evidence type="ECO:0000313" key="4">
    <source>
        <dbReference type="Proteomes" id="UP000756921"/>
    </source>
</evidence>
<keyword evidence="2" id="KW-1133">Transmembrane helix</keyword>
<evidence type="ECO:0000256" key="2">
    <source>
        <dbReference type="SAM" id="Phobius"/>
    </source>
</evidence>
<keyword evidence="4" id="KW-1185">Reference proteome</keyword>
<dbReference type="AlphaFoldDB" id="A0A9P6GBZ3"/>
<feature type="compositionally biased region" description="Polar residues" evidence="1">
    <location>
        <begin position="37"/>
        <end position="57"/>
    </location>
</feature>
<keyword evidence="2" id="KW-0812">Transmembrane</keyword>
<gene>
    <name evidence="3" type="ORF">PMIN01_08569</name>
</gene>
<feature type="compositionally biased region" description="Basic and acidic residues" evidence="1">
    <location>
        <begin position="133"/>
        <end position="157"/>
    </location>
</feature>
<sequence>MVQKNDTVAIIVSLLVVIIVLIGLIYCCTAKRTRTFSDTDSYTSGSDPEKNPSTTVPTGLDGEFNVLNGRESRRHNPSHRHDGSFNAGNIRPSRAGTPRRPDGDFNAGSRQNSRRPSRTRELGSRGPIVAVIPHDHTFISPGDSRRDRGILRNDRARGGRGPSRVGFQPDSGEFNAANSQHGRDFSAAQDTDGAFNVGGNTGHTAAAKPPAQPAQRGGQGGSTMAHLPRDGSGSEASGAFNVG</sequence>
<feature type="compositionally biased region" description="Low complexity" evidence="1">
    <location>
        <begin position="205"/>
        <end position="216"/>
    </location>
</feature>
<protein>
    <submittedName>
        <fullName evidence="3">Uncharacterized protein</fullName>
    </submittedName>
</protein>
<proteinExistence type="predicted"/>
<dbReference type="OrthoDB" id="3796426at2759"/>
<comment type="caution">
    <text evidence="3">The sequence shown here is derived from an EMBL/GenBank/DDBJ whole genome shotgun (WGS) entry which is preliminary data.</text>
</comment>
<feature type="region of interest" description="Disordered" evidence="1">
    <location>
        <begin position="37"/>
        <end position="243"/>
    </location>
</feature>
<evidence type="ECO:0000313" key="3">
    <source>
        <dbReference type="EMBL" id="KAF9732887.1"/>
    </source>
</evidence>
<accession>A0A9P6GBZ3</accession>
<organism evidence="3 4">
    <name type="scientific">Paraphaeosphaeria minitans</name>
    <dbReference type="NCBI Taxonomy" id="565426"/>
    <lineage>
        <taxon>Eukaryota</taxon>
        <taxon>Fungi</taxon>
        <taxon>Dikarya</taxon>
        <taxon>Ascomycota</taxon>
        <taxon>Pezizomycotina</taxon>
        <taxon>Dothideomycetes</taxon>
        <taxon>Pleosporomycetidae</taxon>
        <taxon>Pleosporales</taxon>
        <taxon>Massarineae</taxon>
        <taxon>Didymosphaeriaceae</taxon>
        <taxon>Paraphaeosphaeria</taxon>
    </lineage>
</organism>